<keyword evidence="2" id="KW-1185">Reference proteome</keyword>
<sequence length="131" mass="16097">MFTSLNEDTSSDEQKRNFKREKLKLKKIYYNFLLNNKLDDIWNYKFQFEENRGYSERIRENALYNFVQKSKRLNIEKYQLTKYSKPLLEYIELIIDDNQLLKARKLLNIAKGNGFTCNKYYELDLKIRERK</sequence>
<reference evidence="1 2" key="1">
    <citation type="journal article" date="2013" name="BMC Genomics">
        <title>Comparative genomics of parasitic silkworm microsporidia reveal an association between genome expansion and host adaptation.</title>
        <authorList>
            <person name="Pan G."/>
            <person name="Xu J."/>
            <person name="Li T."/>
            <person name="Xia Q."/>
            <person name="Liu S.L."/>
            <person name="Zhang G."/>
            <person name="Li S."/>
            <person name="Li C."/>
            <person name="Liu H."/>
            <person name="Yang L."/>
            <person name="Liu T."/>
            <person name="Zhang X."/>
            <person name="Wu Z."/>
            <person name="Fan W."/>
            <person name="Dang X."/>
            <person name="Xiang H."/>
            <person name="Tao M."/>
            <person name="Li Y."/>
            <person name="Hu J."/>
            <person name="Li Z."/>
            <person name="Lin L."/>
            <person name="Luo J."/>
            <person name="Geng L."/>
            <person name="Wang L."/>
            <person name="Long M."/>
            <person name="Wan Y."/>
            <person name="He N."/>
            <person name="Zhang Z."/>
            <person name="Lu C."/>
            <person name="Keeling P.J."/>
            <person name="Wang J."/>
            <person name="Xiang Z."/>
            <person name="Zhou Z."/>
        </authorList>
    </citation>
    <scope>NUCLEOTIDE SEQUENCE [LARGE SCALE GENOMIC DNA]</scope>
    <source>
        <strain evidence="2">CQ1 / CVCC 102059</strain>
    </source>
</reference>
<dbReference type="VEuPathDB" id="MicrosporidiaDB:NBO_73g0028"/>
<evidence type="ECO:0000313" key="1">
    <source>
        <dbReference type="EMBL" id="EOB13462.1"/>
    </source>
</evidence>
<dbReference type="HOGENOM" id="CLU_1907259_0_0_1"/>
<name>R0KTB2_NOSB1</name>
<organism evidence="1 2">
    <name type="scientific">Nosema bombycis (strain CQ1 / CVCC 102059)</name>
    <name type="common">Microsporidian parasite</name>
    <name type="synonym">Pebrine of silkworm</name>
    <dbReference type="NCBI Taxonomy" id="578461"/>
    <lineage>
        <taxon>Eukaryota</taxon>
        <taxon>Fungi</taxon>
        <taxon>Fungi incertae sedis</taxon>
        <taxon>Microsporidia</taxon>
        <taxon>Nosematidae</taxon>
        <taxon>Nosema</taxon>
    </lineage>
</organism>
<dbReference type="EMBL" id="KB908981">
    <property type="protein sequence ID" value="EOB13462.1"/>
    <property type="molecule type" value="Genomic_DNA"/>
</dbReference>
<dbReference type="OMA" id="ENTIECK"/>
<evidence type="ECO:0000313" key="2">
    <source>
        <dbReference type="Proteomes" id="UP000016927"/>
    </source>
</evidence>
<dbReference type="Proteomes" id="UP000016927">
    <property type="component" value="Unassembled WGS sequence"/>
</dbReference>
<dbReference type="AlphaFoldDB" id="R0KTB2"/>
<accession>R0KTB2</accession>
<gene>
    <name evidence="1" type="ORF">NBO_73g0028</name>
</gene>
<dbReference type="OrthoDB" id="2191619at2759"/>
<proteinExistence type="predicted"/>
<protein>
    <submittedName>
        <fullName evidence="1">Uncharacterized protein</fullName>
    </submittedName>
</protein>